<comment type="similarity">
    <text evidence="6">Belongs to the PINc/VapC protein family.</text>
</comment>
<comment type="cofactor">
    <cofactor evidence="6">
        <name>Mg(2+)</name>
        <dbReference type="ChEBI" id="CHEBI:18420"/>
    </cofactor>
</comment>
<proteinExistence type="inferred from homology"/>
<name>A0AAU7XED6_9HYPH</name>
<dbReference type="PANTHER" id="PTHR35901">
    <property type="entry name" value="RIBONUCLEASE VAPC3"/>
    <property type="match status" value="1"/>
</dbReference>
<dbReference type="GO" id="GO:0090729">
    <property type="term" value="F:toxin activity"/>
    <property type="evidence" value="ECO:0007669"/>
    <property type="project" value="UniProtKB-KW"/>
</dbReference>
<evidence type="ECO:0000256" key="2">
    <source>
        <dbReference type="ARBA" id="ARBA00022722"/>
    </source>
</evidence>
<dbReference type="HAMAP" id="MF_00265">
    <property type="entry name" value="VapC_Nob1"/>
    <property type="match status" value="1"/>
</dbReference>
<dbReference type="KEGG" id="mflg:ABS361_03865"/>
<keyword evidence="3 6" id="KW-0479">Metal-binding</keyword>
<dbReference type="GO" id="GO:0004540">
    <property type="term" value="F:RNA nuclease activity"/>
    <property type="evidence" value="ECO:0007669"/>
    <property type="project" value="InterPro"/>
</dbReference>
<dbReference type="Gene3D" id="3.40.50.1010">
    <property type="entry name" value="5'-nuclease"/>
    <property type="match status" value="1"/>
</dbReference>
<dbReference type="InterPro" id="IPR002716">
    <property type="entry name" value="PIN_dom"/>
</dbReference>
<dbReference type="Pfam" id="PF01850">
    <property type="entry name" value="PIN"/>
    <property type="match status" value="1"/>
</dbReference>
<dbReference type="GO" id="GO:0000287">
    <property type="term" value="F:magnesium ion binding"/>
    <property type="evidence" value="ECO:0007669"/>
    <property type="project" value="UniProtKB-UniRule"/>
</dbReference>
<keyword evidence="4 6" id="KW-0378">Hydrolase</keyword>
<comment type="function">
    <text evidence="6">Toxic component of a toxin-antitoxin (TA) system. An RNase.</text>
</comment>
<keyword evidence="6" id="KW-0800">Toxin</keyword>
<feature type="binding site" evidence="6">
    <location>
        <position position="107"/>
    </location>
    <ligand>
        <name>Mg(2+)</name>
        <dbReference type="ChEBI" id="CHEBI:18420"/>
    </ligand>
</feature>
<evidence type="ECO:0000256" key="3">
    <source>
        <dbReference type="ARBA" id="ARBA00022723"/>
    </source>
</evidence>
<dbReference type="InterPro" id="IPR029060">
    <property type="entry name" value="PIN-like_dom_sf"/>
</dbReference>
<dbReference type="InterPro" id="IPR044153">
    <property type="entry name" value="PIN_Pae0151-like"/>
</dbReference>
<evidence type="ECO:0000313" key="8">
    <source>
        <dbReference type="EMBL" id="XBY45431.1"/>
    </source>
</evidence>
<evidence type="ECO:0000256" key="1">
    <source>
        <dbReference type="ARBA" id="ARBA00022649"/>
    </source>
</evidence>
<feature type="binding site" evidence="6">
    <location>
        <position position="12"/>
    </location>
    <ligand>
        <name>Mg(2+)</name>
        <dbReference type="ChEBI" id="CHEBI:18420"/>
    </ligand>
</feature>
<dbReference type="AlphaFoldDB" id="A0AAU7XED6"/>
<feature type="domain" description="PIN" evidence="7">
    <location>
        <begin position="10"/>
        <end position="132"/>
    </location>
</feature>
<reference evidence="8" key="1">
    <citation type="submission" date="2024-06" db="EMBL/GenBank/DDBJ databases">
        <title>Methylostella associata gen. nov., sp. nov., a novel Ancalomicrobiaceae-affiliated facultatively methylotrophic bacteria that feed on methanotrophs of the genus Methylococcus.</title>
        <authorList>
            <person name="Saltykova V."/>
            <person name="Danilova O.V."/>
            <person name="Oshkin I.Y."/>
            <person name="Belova S.E."/>
            <person name="Pimenov N.V."/>
            <person name="Dedysh S.N."/>
        </authorList>
    </citation>
    <scope>NUCLEOTIDE SEQUENCE</scope>
    <source>
        <strain evidence="8">S20</strain>
    </source>
</reference>
<organism evidence="8">
    <name type="scientific">Methyloraptor flagellatus</name>
    <dbReference type="NCBI Taxonomy" id="3162530"/>
    <lineage>
        <taxon>Bacteria</taxon>
        <taxon>Pseudomonadati</taxon>
        <taxon>Pseudomonadota</taxon>
        <taxon>Alphaproteobacteria</taxon>
        <taxon>Hyphomicrobiales</taxon>
        <taxon>Ancalomicrobiaceae</taxon>
        <taxon>Methyloraptor</taxon>
    </lineage>
</organism>
<sequence length="143" mass="15140">MASDGGRELVLDASVALAMVAPNEDERTAAAVIDAIRHRGALVPAIWPLEIANVLVRKVFNTLAQAAAGERALMALLRLPVRILAADTIEAAAIARLARKTGLSAYDAAYLHLAQTEKCALATFDRQLARAAAEIGVELWTIG</sequence>
<dbReference type="EC" id="3.1.-.-" evidence="6"/>
<dbReference type="InterPro" id="IPR051619">
    <property type="entry name" value="TypeII_TA_RNase_PINc/VapC"/>
</dbReference>
<evidence type="ECO:0000256" key="4">
    <source>
        <dbReference type="ARBA" id="ARBA00022801"/>
    </source>
</evidence>
<dbReference type="GO" id="GO:0016787">
    <property type="term" value="F:hydrolase activity"/>
    <property type="evidence" value="ECO:0007669"/>
    <property type="project" value="UniProtKB-KW"/>
</dbReference>
<evidence type="ECO:0000256" key="5">
    <source>
        <dbReference type="ARBA" id="ARBA00022842"/>
    </source>
</evidence>
<accession>A0AAU7XED6</accession>
<dbReference type="RefSeq" id="WP_407050524.1">
    <property type="nucleotide sequence ID" value="NZ_CP158568.1"/>
</dbReference>
<keyword evidence="1 6" id="KW-1277">Toxin-antitoxin system</keyword>
<keyword evidence="2 6" id="KW-0540">Nuclease</keyword>
<dbReference type="SUPFAM" id="SSF88723">
    <property type="entry name" value="PIN domain-like"/>
    <property type="match status" value="1"/>
</dbReference>
<evidence type="ECO:0000256" key="6">
    <source>
        <dbReference type="HAMAP-Rule" id="MF_00265"/>
    </source>
</evidence>
<gene>
    <name evidence="6" type="primary">vapC</name>
    <name evidence="8" type="ORF">ABS361_03865</name>
</gene>
<dbReference type="CDD" id="cd09873">
    <property type="entry name" value="PIN_Pae0151-like"/>
    <property type="match status" value="1"/>
</dbReference>
<keyword evidence="5 6" id="KW-0460">Magnesium</keyword>
<dbReference type="InterPro" id="IPR022907">
    <property type="entry name" value="VapC_family"/>
</dbReference>
<dbReference type="EMBL" id="CP158568">
    <property type="protein sequence ID" value="XBY45431.1"/>
    <property type="molecule type" value="Genomic_DNA"/>
</dbReference>
<evidence type="ECO:0000259" key="7">
    <source>
        <dbReference type="Pfam" id="PF01850"/>
    </source>
</evidence>
<protein>
    <recommendedName>
        <fullName evidence="6">Ribonuclease VapC</fullName>
        <shortName evidence="6">RNase VapC</shortName>
        <ecNumber evidence="6">3.1.-.-</ecNumber>
    </recommendedName>
    <alternativeName>
        <fullName evidence="6">Toxin VapC</fullName>
    </alternativeName>
</protein>
<dbReference type="PANTHER" id="PTHR35901:SF1">
    <property type="entry name" value="EXONUCLEASE VAPC9"/>
    <property type="match status" value="1"/>
</dbReference>